<dbReference type="SUPFAM" id="SSF143791">
    <property type="entry name" value="DUSP-like"/>
    <property type="match status" value="1"/>
</dbReference>
<dbReference type="GO" id="GO:0006508">
    <property type="term" value="P:proteolysis"/>
    <property type="evidence" value="ECO:0007669"/>
    <property type="project" value="UniProtKB-KW"/>
</dbReference>
<dbReference type="VEuPathDB" id="FungiDB:SAPIO_CDS5358"/>
<evidence type="ECO:0000256" key="3">
    <source>
        <dbReference type="ARBA" id="ARBA00012759"/>
    </source>
</evidence>
<gene>
    <name evidence="11" type="ORF">SAPIO_CDS5358</name>
</gene>
<dbReference type="GeneID" id="27724430"/>
<feature type="region of interest" description="Disordered" evidence="8">
    <location>
        <begin position="1602"/>
        <end position="1628"/>
    </location>
</feature>
<feature type="domain" description="USP" evidence="9">
    <location>
        <begin position="583"/>
        <end position="1415"/>
    </location>
</feature>
<dbReference type="InterPro" id="IPR035927">
    <property type="entry name" value="DUSP-like_sf"/>
</dbReference>
<feature type="compositionally biased region" description="Polar residues" evidence="8">
    <location>
        <begin position="216"/>
        <end position="234"/>
    </location>
</feature>
<feature type="compositionally biased region" description="Polar residues" evidence="8">
    <location>
        <begin position="152"/>
        <end position="161"/>
    </location>
</feature>
<dbReference type="InterPro" id="IPR038765">
    <property type="entry name" value="Papain-like_cys_pep_sf"/>
</dbReference>
<dbReference type="HOGENOM" id="CLU_001060_9_1_1"/>
<dbReference type="PROSITE" id="PS51283">
    <property type="entry name" value="DUSP"/>
    <property type="match status" value="1"/>
</dbReference>
<keyword evidence="6" id="KW-0378">Hydrolase</keyword>
<evidence type="ECO:0000313" key="12">
    <source>
        <dbReference type="Proteomes" id="UP000028545"/>
    </source>
</evidence>
<dbReference type="OrthoDB" id="952271at2759"/>
<dbReference type="SUPFAM" id="SSF54001">
    <property type="entry name" value="Cysteine proteinases"/>
    <property type="match status" value="1"/>
</dbReference>
<feature type="compositionally biased region" description="Low complexity" evidence="8">
    <location>
        <begin position="1097"/>
        <end position="1113"/>
    </location>
</feature>
<feature type="compositionally biased region" description="Low complexity" evidence="8">
    <location>
        <begin position="110"/>
        <end position="119"/>
    </location>
</feature>
<feature type="region of interest" description="Disordered" evidence="8">
    <location>
        <begin position="853"/>
        <end position="888"/>
    </location>
</feature>
<feature type="region of interest" description="Disordered" evidence="8">
    <location>
        <begin position="531"/>
        <end position="577"/>
    </location>
</feature>
<dbReference type="GO" id="GO:0016579">
    <property type="term" value="P:protein deubiquitination"/>
    <property type="evidence" value="ECO:0007669"/>
    <property type="project" value="InterPro"/>
</dbReference>
<evidence type="ECO:0000256" key="8">
    <source>
        <dbReference type="SAM" id="MobiDB-lite"/>
    </source>
</evidence>
<evidence type="ECO:0000256" key="4">
    <source>
        <dbReference type="ARBA" id="ARBA00022670"/>
    </source>
</evidence>
<feature type="compositionally biased region" description="Basic residues" evidence="8">
    <location>
        <begin position="1155"/>
        <end position="1172"/>
    </location>
</feature>
<proteinExistence type="inferred from homology"/>
<dbReference type="PROSITE" id="PS00972">
    <property type="entry name" value="USP_1"/>
    <property type="match status" value="1"/>
</dbReference>
<dbReference type="Pfam" id="PF00443">
    <property type="entry name" value="UCH"/>
    <property type="match status" value="1"/>
</dbReference>
<organism evidence="11 12">
    <name type="scientific">Pseudallescheria apiosperma</name>
    <name type="common">Scedosporium apiospermum</name>
    <dbReference type="NCBI Taxonomy" id="563466"/>
    <lineage>
        <taxon>Eukaryota</taxon>
        <taxon>Fungi</taxon>
        <taxon>Dikarya</taxon>
        <taxon>Ascomycota</taxon>
        <taxon>Pezizomycotina</taxon>
        <taxon>Sordariomycetes</taxon>
        <taxon>Hypocreomycetidae</taxon>
        <taxon>Microascales</taxon>
        <taxon>Microascaceae</taxon>
        <taxon>Scedosporium</taxon>
    </lineage>
</organism>
<dbReference type="Pfam" id="PF06337">
    <property type="entry name" value="DUSP"/>
    <property type="match status" value="1"/>
</dbReference>
<dbReference type="Gene3D" id="3.30.2230.10">
    <property type="entry name" value="DUSP-like"/>
    <property type="match status" value="1"/>
</dbReference>
<dbReference type="InterPro" id="IPR001394">
    <property type="entry name" value="Peptidase_C19_UCH"/>
</dbReference>
<sequence length="1642" mass="181076">MKGKVQSTEVAPADIILPSCESNDDDDRASFSFSVASNSSFSTVLPQDCISSLPPRLQTRHSSLVSAEYASSTASSPCAAYADLSLDGDQGAEQLQPSSTTLEAGGALNPSSAARSRSPIRYSQRAIMSGHGDPTRSSSPLKRRASSMDPEPNNTVGQSASDFPRAMSVDAPDSGPGYAQDPDASKSTSTTPDSTKRLKLDTSSESSASPPFAGQSPPSSEPSGCSISDGITTPPLTEQLKTIQTLQRAFNETPVQENDVAFVVTKTWVNKALALGGDPKHLKDNISEEPLGSVDNSDIIQEVLEQPPSDEPFVRLKPGTDLETCELFSEDAWSLIYKWYGLKEGQHPIRRVALNTQSDPTSPPNIIYEIHPPVFTIHRLWSDVSGINIPQTLKANNPPPLIMVRSARYSYNQFIRDIKDALKIPYERKIRLWEVDRTIPEVPSGPASSASAMTPPTTPPESANPQDSWNSLLLDVPTWAQLDRSKRTKIEAEDQTGNPKYNGKATLNIHSLVTDKTLVVEESTDGGWVSTKIAKTNGKTGNRPANISTQSRTSSGRNSPALQGPITRGRAQKKKSWRGTGAVGLQNLGNTCYMNSALQCVRSVEELTKYFLTDEYVEEINQENPLAFNGKMAMAYGNLLKEMYHNSDHFRPSSFKSVAGQCRPTFASWGQQDSQEFLGFLLDALQEDLSRVKRKPYIEKPDSTDEMINDQAAIARMAEQVWDITKRRDDSVIADLFTGLYKSTLKCPVCHKISITFDPFNNLTLPLPVENLWSKAVKFYPLNDAPVYLEVDIPQHSSMEVLKEFVSERIGVPVDRLIGAEEFKGKFFKIYDDSMDVSEEIQPNDVPTVHELERPASNWPPRPVPVEKRRRKLVDGDSPESDEDVWDDPRCDQMVLPVIHRRESRFGRASYRKDDGLPPHFIILTREEARSEDAIRRKVLEKVASFSTWSYLHEDEDGEDGDVAENTDAEMVLTSDGDSGDSKIIVKSVEGEEDLVDVTMKDATKASKSTKAPATTILKRFNQRRPKWVNTDQFLQSVVQNLFEMSYFSDGRNSDGIMATGWNVVDDNKEFPRLSTRMPEPETPVDDETQSTADWPNGNASDNESGSEESSPGVPAQTRMAEESSEDDVTVSYRNLNRMNGRAKGKYKVGGGRGRPGKQKKTYSKKERRLAKVRRGNKHLSNSFQTPDVPPQPEIPSLVDDGALVHLGEGLVVDWSEEAWDMVFGLDTQDYGDNRGAKTYSNPEQLKDVALEMKRKARVSRRSSGITLDDCLDEFERAEVLSEQDMWYCPRCKEHRRASKKFDLWKTPDILVCHLKRFSSSHYRRDKIDIKVSFPVEGLDLETRVLHKEDGKVEVYDLIGVDEHYGGLGGGHYTASAKNFMDGCWYHYNDSSVSKVKDPSQVVTNAAYLLFYRRRSSVPLGGPRFAEISAKFNSRFDEDSEEAGSGDDQRVGGSSLYGSSTGGKGTGNSGTIRLRGTNRGGSEPMDELPPYTSVQPSIEDEGIEMGESSNTAAAGAYSTGWSFDQLNGATASTEASGKISLVDYASDDAQLDSASEGPDTLMDSDPQLPDAAGSYFDAVAQGEELLPDYEYSEAAPAVIEEGGAAQVPWNDVHGGPGSWGRAPDNDSDAVAEIRLEDETRES</sequence>
<evidence type="ECO:0000313" key="11">
    <source>
        <dbReference type="EMBL" id="KEZ42916.1"/>
    </source>
</evidence>
<evidence type="ECO:0000256" key="5">
    <source>
        <dbReference type="ARBA" id="ARBA00022786"/>
    </source>
</evidence>
<dbReference type="CDD" id="cd02674">
    <property type="entry name" value="Peptidase_C19R"/>
    <property type="match status" value="1"/>
</dbReference>
<evidence type="ECO:0000256" key="7">
    <source>
        <dbReference type="ARBA" id="ARBA00022807"/>
    </source>
</evidence>
<dbReference type="PROSITE" id="PS00973">
    <property type="entry name" value="USP_2"/>
    <property type="match status" value="1"/>
</dbReference>
<evidence type="ECO:0000259" key="10">
    <source>
        <dbReference type="PROSITE" id="PS51283"/>
    </source>
</evidence>
<dbReference type="InterPro" id="IPR050185">
    <property type="entry name" value="Ub_carboxyl-term_hydrolase"/>
</dbReference>
<feature type="domain" description="DUSP" evidence="10">
    <location>
        <begin position="234"/>
        <end position="354"/>
    </location>
</feature>
<comment type="similarity">
    <text evidence="2">Belongs to the peptidase C19 family.</text>
</comment>
<comment type="catalytic activity">
    <reaction evidence="1">
        <text>Thiol-dependent hydrolysis of ester, thioester, amide, peptide and isopeptide bonds formed by the C-terminal Gly of ubiquitin (a 76-residue protein attached to proteins as an intracellular targeting signal).</text>
        <dbReference type="EC" id="3.4.19.12"/>
    </reaction>
</comment>
<dbReference type="InterPro" id="IPR006615">
    <property type="entry name" value="Pept_C19_DUSP"/>
</dbReference>
<protein>
    <recommendedName>
        <fullName evidence="3">ubiquitinyl hydrolase 1</fullName>
        <ecNumber evidence="3">3.4.19.12</ecNumber>
    </recommendedName>
</protein>
<dbReference type="EC" id="3.4.19.12" evidence="3"/>
<accession>A0A084G6F4</accession>
<evidence type="ECO:0000256" key="1">
    <source>
        <dbReference type="ARBA" id="ARBA00000707"/>
    </source>
</evidence>
<feature type="region of interest" description="Disordered" evidence="8">
    <location>
        <begin position="1550"/>
        <end position="1572"/>
    </location>
</feature>
<feature type="compositionally biased region" description="Low complexity" evidence="8">
    <location>
        <begin position="181"/>
        <end position="193"/>
    </location>
</feature>
<dbReference type="PROSITE" id="PS50235">
    <property type="entry name" value="USP_3"/>
    <property type="match status" value="1"/>
</dbReference>
<name>A0A084G6F4_PSEDA</name>
<feature type="region of interest" description="Disordered" evidence="8">
    <location>
        <begin position="89"/>
        <end position="234"/>
    </location>
</feature>
<dbReference type="KEGG" id="sapo:SAPIO_CDS5358"/>
<keyword evidence="4" id="KW-0645">Protease</keyword>
<feature type="compositionally biased region" description="Acidic residues" evidence="8">
    <location>
        <begin position="877"/>
        <end position="886"/>
    </location>
</feature>
<feature type="compositionally biased region" description="Polar residues" evidence="8">
    <location>
        <begin position="533"/>
        <end position="561"/>
    </location>
</feature>
<feature type="region of interest" description="Disordered" evidence="8">
    <location>
        <begin position="1436"/>
        <end position="1495"/>
    </location>
</feature>
<keyword evidence="12" id="KW-1185">Reference proteome</keyword>
<dbReference type="PANTHER" id="PTHR21646">
    <property type="entry name" value="UBIQUITIN CARBOXYL-TERMINAL HYDROLASE"/>
    <property type="match status" value="1"/>
</dbReference>
<dbReference type="Proteomes" id="UP000028545">
    <property type="component" value="Unassembled WGS sequence"/>
</dbReference>
<dbReference type="EMBL" id="JOWA01000098">
    <property type="protein sequence ID" value="KEZ42916.1"/>
    <property type="molecule type" value="Genomic_DNA"/>
</dbReference>
<evidence type="ECO:0000259" key="9">
    <source>
        <dbReference type="PROSITE" id="PS50235"/>
    </source>
</evidence>
<keyword evidence="7" id="KW-0788">Thiol protease</keyword>
<reference evidence="11 12" key="1">
    <citation type="journal article" date="2014" name="Genome Announc.">
        <title>Draft genome sequence of the pathogenic fungus Scedosporium apiospermum.</title>
        <authorList>
            <person name="Vandeputte P."/>
            <person name="Ghamrawi S."/>
            <person name="Rechenmann M."/>
            <person name="Iltis A."/>
            <person name="Giraud S."/>
            <person name="Fleury M."/>
            <person name="Thornton C."/>
            <person name="Delhaes L."/>
            <person name="Meyer W."/>
            <person name="Papon N."/>
            <person name="Bouchara J.P."/>
        </authorList>
    </citation>
    <scope>NUCLEOTIDE SEQUENCE [LARGE SCALE GENOMIC DNA]</scope>
    <source>
        <strain evidence="11 12">IHEM 14462</strain>
    </source>
</reference>
<evidence type="ECO:0000256" key="2">
    <source>
        <dbReference type="ARBA" id="ARBA00009085"/>
    </source>
</evidence>
<dbReference type="InterPro" id="IPR018200">
    <property type="entry name" value="USP_CS"/>
</dbReference>
<dbReference type="RefSeq" id="XP_016642715.1">
    <property type="nucleotide sequence ID" value="XM_016787700.1"/>
</dbReference>
<comment type="caution">
    <text evidence="11">The sequence shown here is derived from an EMBL/GenBank/DDBJ whole genome shotgun (WGS) entry which is preliminary data.</text>
</comment>
<evidence type="ECO:0000256" key="6">
    <source>
        <dbReference type="ARBA" id="ARBA00022801"/>
    </source>
</evidence>
<dbReference type="PANTHER" id="PTHR21646:SF24">
    <property type="entry name" value="UBIQUITIN CARBOXYL-TERMINAL HYDROLASE"/>
    <property type="match status" value="1"/>
</dbReference>
<feature type="region of interest" description="Disordered" evidence="8">
    <location>
        <begin position="1073"/>
        <end position="1172"/>
    </location>
</feature>
<feature type="region of interest" description="Disordered" evidence="8">
    <location>
        <begin position="443"/>
        <end position="467"/>
    </location>
</feature>
<dbReference type="OMA" id="KPRGCTG"/>
<feature type="compositionally biased region" description="Polar residues" evidence="8">
    <location>
        <begin position="93"/>
        <end position="102"/>
    </location>
</feature>
<dbReference type="GO" id="GO:0004843">
    <property type="term" value="F:cysteine-type deubiquitinase activity"/>
    <property type="evidence" value="ECO:0007669"/>
    <property type="project" value="UniProtKB-EC"/>
</dbReference>
<feature type="compositionally biased region" description="Low complexity" evidence="8">
    <location>
        <begin position="444"/>
        <end position="463"/>
    </location>
</feature>
<keyword evidence="5" id="KW-0833">Ubl conjugation pathway</keyword>
<dbReference type="Gene3D" id="3.90.70.10">
    <property type="entry name" value="Cysteine proteinases"/>
    <property type="match status" value="2"/>
</dbReference>
<dbReference type="InterPro" id="IPR028889">
    <property type="entry name" value="USP"/>
</dbReference>